<feature type="domain" description="UspA" evidence="2">
    <location>
        <begin position="1"/>
        <end position="137"/>
    </location>
</feature>
<reference evidence="3 4" key="1">
    <citation type="submission" date="2020-12" db="EMBL/GenBank/DDBJ databases">
        <title>Halosimplex halophilum sp. nov. and Halosimplex salinum sp. nov., two new members of the genus Halosimplex.</title>
        <authorList>
            <person name="Cui H.L."/>
        </authorList>
    </citation>
    <scope>NUCLEOTIDE SEQUENCE [LARGE SCALE GENOMIC DNA]</scope>
    <source>
        <strain evidence="3 4">YGH94</strain>
    </source>
</reference>
<dbReference type="InterPro" id="IPR006015">
    <property type="entry name" value="Universal_stress_UspA"/>
</dbReference>
<dbReference type="PANTHER" id="PTHR46268:SF6">
    <property type="entry name" value="UNIVERSAL STRESS PROTEIN UP12"/>
    <property type="match status" value="1"/>
</dbReference>
<dbReference type="AlphaFoldDB" id="A0A7T3FVJ9"/>
<organism evidence="3 4">
    <name type="scientific">Halosimplex litoreum</name>
    <dbReference type="NCBI Taxonomy" id="1198301"/>
    <lineage>
        <taxon>Archaea</taxon>
        <taxon>Methanobacteriati</taxon>
        <taxon>Methanobacteriota</taxon>
        <taxon>Stenosarchaea group</taxon>
        <taxon>Halobacteria</taxon>
        <taxon>Halobacteriales</taxon>
        <taxon>Haloarculaceae</taxon>
        <taxon>Halosimplex</taxon>
    </lineage>
</organism>
<dbReference type="PANTHER" id="PTHR46268">
    <property type="entry name" value="STRESS RESPONSE PROTEIN NHAX"/>
    <property type="match status" value="1"/>
</dbReference>
<dbReference type="Gene3D" id="3.40.50.620">
    <property type="entry name" value="HUPs"/>
    <property type="match status" value="1"/>
</dbReference>
<dbReference type="GeneID" id="60589271"/>
<dbReference type="CDD" id="cd00293">
    <property type="entry name" value="USP-like"/>
    <property type="match status" value="1"/>
</dbReference>
<comment type="similarity">
    <text evidence="1">Belongs to the universal stress protein A family.</text>
</comment>
<protein>
    <submittedName>
        <fullName evidence="3">Universal stress protein</fullName>
    </submittedName>
</protein>
<dbReference type="EMBL" id="CP065856">
    <property type="protein sequence ID" value="QPV61531.1"/>
    <property type="molecule type" value="Genomic_DNA"/>
</dbReference>
<evidence type="ECO:0000313" key="4">
    <source>
        <dbReference type="Proteomes" id="UP000595001"/>
    </source>
</evidence>
<dbReference type="InterPro" id="IPR014729">
    <property type="entry name" value="Rossmann-like_a/b/a_fold"/>
</dbReference>
<dbReference type="Proteomes" id="UP000595001">
    <property type="component" value="Chromosome"/>
</dbReference>
<dbReference type="InterPro" id="IPR006016">
    <property type="entry name" value="UspA"/>
</dbReference>
<gene>
    <name evidence="3" type="ORF">I7X12_12220</name>
</gene>
<accession>A0A7T3FVJ9</accession>
<dbReference type="KEGG" id="hlt:I7X12_12220"/>
<sequence length="142" mass="15206">MYHEILVPTDGSEPIATVLEHTGAVAEGRDARVHILYVVDDRAFLTLGEEMKDDVIENLRQEGQTAVEAASKQLETGDIEVTTAITRGKPADEIIAYVEDEGIDLVTMGTRGDDTSNLLGSTAQTIVTNAPAPVLTVNIGEE</sequence>
<dbReference type="Pfam" id="PF00582">
    <property type="entry name" value="Usp"/>
    <property type="match status" value="1"/>
</dbReference>
<name>A0A7T3FVJ9_9EURY</name>
<evidence type="ECO:0000256" key="1">
    <source>
        <dbReference type="ARBA" id="ARBA00008791"/>
    </source>
</evidence>
<evidence type="ECO:0000259" key="2">
    <source>
        <dbReference type="Pfam" id="PF00582"/>
    </source>
</evidence>
<dbReference type="RefSeq" id="WP_198060361.1">
    <property type="nucleotide sequence ID" value="NZ_CP065856.1"/>
</dbReference>
<dbReference type="SUPFAM" id="SSF52402">
    <property type="entry name" value="Adenine nucleotide alpha hydrolases-like"/>
    <property type="match status" value="1"/>
</dbReference>
<dbReference type="OrthoDB" id="105697at2157"/>
<evidence type="ECO:0000313" key="3">
    <source>
        <dbReference type="EMBL" id="QPV61531.1"/>
    </source>
</evidence>
<keyword evidence="4" id="KW-1185">Reference proteome</keyword>
<dbReference type="PRINTS" id="PR01438">
    <property type="entry name" value="UNVRSLSTRESS"/>
</dbReference>
<proteinExistence type="inferred from homology"/>